<dbReference type="Proteomes" id="UP000198398">
    <property type="component" value="Chromosome"/>
</dbReference>
<dbReference type="PANTHER" id="PTHR43827:SF3">
    <property type="entry name" value="NADP-DEPENDENT OXIDOREDUCTASE DOMAIN-CONTAINING PROTEIN"/>
    <property type="match status" value="1"/>
</dbReference>
<gene>
    <name evidence="8" type="ORF">CFK39_09950</name>
</gene>
<dbReference type="PRINTS" id="PR00069">
    <property type="entry name" value="ALDKETRDTASE"/>
</dbReference>
<comment type="similarity">
    <text evidence="1">Belongs to the aldo/keto reductase family.</text>
</comment>
<dbReference type="InterPro" id="IPR018170">
    <property type="entry name" value="Aldo/ket_reductase_CS"/>
</dbReference>
<dbReference type="RefSeq" id="WP_089065325.1">
    <property type="nucleotide sequence ID" value="NZ_CP022316.1"/>
</dbReference>
<evidence type="ECO:0000313" key="9">
    <source>
        <dbReference type="Proteomes" id="UP000198398"/>
    </source>
</evidence>
<dbReference type="Gene3D" id="3.20.20.100">
    <property type="entry name" value="NADP-dependent oxidoreductase domain"/>
    <property type="match status" value="1"/>
</dbReference>
<reference evidence="9" key="1">
    <citation type="submission" date="2017-07" db="EMBL/GenBank/DDBJ databases">
        <title>Brachybacterium sp. VR2415.</title>
        <authorList>
            <person name="Tak E.J."/>
            <person name="Bae J.-W."/>
        </authorList>
    </citation>
    <scope>NUCLEOTIDE SEQUENCE [LARGE SCALE GENOMIC DNA]</scope>
    <source>
        <strain evidence="9">VR2415</strain>
    </source>
</reference>
<dbReference type="InterPro" id="IPR020471">
    <property type="entry name" value="AKR"/>
</dbReference>
<dbReference type="Pfam" id="PF00248">
    <property type="entry name" value="Aldo_ket_red"/>
    <property type="match status" value="1"/>
</dbReference>
<dbReference type="SUPFAM" id="SSF51430">
    <property type="entry name" value="NAD(P)-linked oxidoreductase"/>
    <property type="match status" value="1"/>
</dbReference>
<keyword evidence="3" id="KW-0560">Oxidoreductase</keyword>
<evidence type="ECO:0000256" key="3">
    <source>
        <dbReference type="ARBA" id="ARBA00023002"/>
    </source>
</evidence>
<dbReference type="InterPro" id="IPR023210">
    <property type="entry name" value="NADP_OxRdtase_dom"/>
</dbReference>
<evidence type="ECO:0000313" key="8">
    <source>
        <dbReference type="EMBL" id="ASK66084.1"/>
    </source>
</evidence>
<accession>A0A220UCY6</accession>
<dbReference type="GO" id="GO:0016616">
    <property type="term" value="F:oxidoreductase activity, acting on the CH-OH group of donors, NAD or NADP as acceptor"/>
    <property type="evidence" value="ECO:0007669"/>
    <property type="project" value="UniProtKB-ARBA"/>
</dbReference>
<dbReference type="AlphaFoldDB" id="A0A220UCY6"/>
<protein>
    <submittedName>
        <fullName evidence="8">Oxidoreductase</fullName>
    </submittedName>
</protein>
<feature type="binding site" evidence="5">
    <location>
        <position position="109"/>
    </location>
    <ligand>
        <name>substrate</name>
    </ligand>
</feature>
<dbReference type="EMBL" id="CP022316">
    <property type="protein sequence ID" value="ASK66084.1"/>
    <property type="molecule type" value="Genomic_DNA"/>
</dbReference>
<dbReference type="PANTHER" id="PTHR43827">
    <property type="entry name" value="2,5-DIKETO-D-GLUCONIC ACID REDUCTASE"/>
    <property type="match status" value="1"/>
</dbReference>
<keyword evidence="2" id="KW-0521">NADP</keyword>
<dbReference type="PROSITE" id="PS00798">
    <property type="entry name" value="ALDOKETO_REDUCTASE_1"/>
    <property type="match status" value="1"/>
</dbReference>
<dbReference type="InterPro" id="IPR036812">
    <property type="entry name" value="NAD(P)_OxRdtase_dom_sf"/>
</dbReference>
<evidence type="ECO:0000259" key="7">
    <source>
        <dbReference type="Pfam" id="PF00248"/>
    </source>
</evidence>
<name>A0A220UCY6_9MICO</name>
<keyword evidence="9" id="KW-1185">Reference proteome</keyword>
<organism evidence="8 9">
    <name type="scientific">Brachybacterium avium</name>
    <dbReference type="NCBI Taxonomy" id="2017485"/>
    <lineage>
        <taxon>Bacteria</taxon>
        <taxon>Bacillati</taxon>
        <taxon>Actinomycetota</taxon>
        <taxon>Actinomycetes</taxon>
        <taxon>Micrococcales</taxon>
        <taxon>Dermabacteraceae</taxon>
        <taxon>Brachybacterium</taxon>
    </lineage>
</organism>
<evidence type="ECO:0000256" key="2">
    <source>
        <dbReference type="ARBA" id="ARBA00022857"/>
    </source>
</evidence>
<evidence type="ECO:0000256" key="5">
    <source>
        <dbReference type="PIRSR" id="PIRSR000097-2"/>
    </source>
</evidence>
<proteinExistence type="inferred from homology"/>
<dbReference type="KEGG" id="brv:CFK39_09950"/>
<dbReference type="OrthoDB" id="9804790at2"/>
<sequence length="282" mass="30641">MTTSPRLPFRDGHSIPQLGYGVWQVENDVAAEVVVAALEAGYRHVDTARGYNNEAGVGQALRTAGLPRDDVFVTSKVPNQDQGYDATHASFDATMADLGLDELDLYLIHWPAPSAGLSVGTWKALIELQKQGRIRSIGTSNFRMEDLIELESKTGVVPVLNQIELHPYFNQPELRRFHAAKGIVTESWSPLGQNGGELEDPVITQIADAHDVSPAQVMIGWNLALGNVVIPKSVTPERIVANFASLELTLTEDEVARISALHKGEDGRRGLHPAEFAGHQGA</sequence>
<dbReference type="PIRSF" id="PIRSF000097">
    <property type="entry name" value="AKR"/>
    <property type="match status" value="1"/>
</dbReference>
<evidence type="ECO:0000256" key="6">
    <source>
        <dbReference type="PIRSR" id="PIRSR000097-3"/>
    </source>
</evidence>
<evidence type="ECO:0000256" key="4">
    <source>
        <dbReference type="PIRSR" id="PIRSR000097-1"/>
    </source>
</evidence>
<feature type="domain" description="NADP-dependent oxidoreductase" evidence="7">
    <location>
        <begin position="18"/>
        <end position="261"/>
    </location>
</feature>
<evidence type="ECO:0000256" key="1">
    <source>
        <dbReference type="ARBA" id="ARBA00007905"/>
    </source>
</evidence>
<feature type="active site" description="Proton donor" evidence="4">
    <location>
        <position position="51"/>
    </location>
</feature>
<feature type="site" description="Lowers pKa of active site Tyr" evidence="6">
    <location>
        <position position="76"/>
    </location>
</feature>
<dbReference type="FunFam" id="3.20.20.100:FF:000002">
    <property type="entry name" value="2,5-diketo-D-gluconic acid reductase A"/>
    <property type="match status" value="1"/>
</dbReference>